<dbReference type="EMBL" id="KN822963">
    <property type="protein sequence ID" value="KIO31407.1"/>
    <property type="molecule type" value="Genomic_DNA"/>
</dbReference>
<sequence>MTTFSPPSSPTAERHISKAEERRKVLAEIDNAVFTQFHVRTVLTAGAGFFTDAYDIFAINLCAYMIGLVYGANGQLTRSQELGLKIATPIGNLFGQVIFGWLADKWGRKKMYGIELVIRGDYPLSAVITSEFAATRFRGRMMIAVFAMQGFGNLTASIVALVVTAAFKDPVLDKPDYRAVDYMWRIVIGIGMVPGLLAIYSRMTIPESPRFTMDVERNLDQAASDADFVKFGKFDVIEDRAVTRVEVPKASRQDFIAYFSKWPNLAPLVGCAYSWFALDFAFYGLGLNPSIIFHAIGYGNSKATDLNQRAFDNMYNTAVGNIILSIAGLIPGYWFAFAFIDSWGRKPIQFMGFGALTAIFIVMGFGYNKITSVNQGSFAFLYALANFFQNFGPNSTTFVLPGELFPTRYRGTAHGISAASGKLGAVLAQVLLLYAKDIGGPNKSIDHVLQILALFMITGMASTYLIPETKGRSLESLSGEVEDQDNFGIFDQPPPKSFREQFMSLFRRRQRGPPSSDGWEGLTHTGLRS</sequence>
<feature type="transmembrane region" description="Helical" evidence="6">
    <location>
        <begin position="447"/>
        <end position="466"/>
    </location>
</feature>
<accession>A0A0C3MCE0</accession>
<dbReference type="InterPro" id="IPR005829">
    <property type="entry name" value="Sugar_transporter_CS"/>
</dbReference>
<reference evidence="8 9" key="1">
    <citation type="submission" date="2014-04" db="EMBL/GenBank/DDBJ databases">
        <authorList>
            <consortium name="DOE Joint Genome Institute"/>
            <person name="Kuo A."/>
            <person name="Girlanda M."/>
            <person name="Perotto S."/>
            <person name="Kohler A."/>
            <person name="Nagy L.G."/>
            <person name="Floudas D."/>
            <person name="Copeland A."/>
            <person name="Barry K.W."/>
            <person name="Cichocki N."/>
            <person name="Veneault-Fourrey C."/>
            <person name="LaButti K."/>
            <person name="Lindquist E.A."/>
            <person name="Lipzen A."/>
            <person name="Lundell T."/>
            <person name="Morin E."/>
            <person name="Murat C."/>
            <person name="Sun H."/>
            <person name="Tunlid A."/>
            <person name="Henrissat B."/>
            <person name="Grigoriev I.V."/>
            <person name="Hibbett D.S."/>
            <person name="Martin F."/>
            <person name="Nordberg H.P."/>
            <person name="Cantor M.N."/>
            <person name="Hua S.X."/>
        </authorList>
    </citation>
    <scope>NUCLEOTIDE SEQUENCE [LARGE SCALE GENOMIC DNA]</scope>
    <source>
        <strain evidence="8 9">MUT 4182</strain>
    </source>
</reference>
<keyword evidence="2 6" id="KW-0812">Transmembrane</keyword>
<feature type="transmembrane region" description="Helical" evidence="6">
    <location>
        <begin position="84"/>
        <end position="103"/>
    </location>
</feature>
<dbReference type="InterPro" id="IPR020846">
    <property type="entry name" value="MFS_dom"/>
</dbReference>
<keyword evidence="9" id="KW-1185">Reference proteome</keyword>
<dbReference type="Proteomes" id="UP000054248">
    <property type="component" value="Unassembled WGS sequence"/>
</dbReference>
<dbReference type="AlphaFoldDB" id="A0A0C3MCE0"/>
<evidence type="ECO:0000256" key="2">
    <source>
        <dbReference type="ARBA" id="ARBA00022692"/>
    </source>
</evidence>
<evidence type="ECO:0000313" key="9">
    <source>
        <dbReference type="Proteomes" id="UP000054248"/>
    </source>
</evidence>
<name>A0A0C3MCE0_9AGAM</name>
<keyword evidence="4 6" id="KW-0472">Membrane</keyword>
<dbReference type="GO" id="GO:0022857">
    <property type="term" value="F:transmembrane transporter activity"/>
    <property type="evidence" value="ECO:0007669"/>
    <property type="project" value="InterPro"/>
</dbReference>
<dbReference type="Pfam" id="PF00083">
    <property type="entry name" value="Sugar_tr"/>
    <property type="match status" value="1"/>
</dbReference>
<feature type="transmembrane region" description="Helical" evidence="6">
    <location>
        <begin position="182"/>
        <end position="200"/>
    </location>
</feature>
<feature type="transmembrane region" description="Helical" evidence="6">
    <location>
        <begin position="379"/>
        <end position="400"/>
    </location>
</feature>
<dbReference type="PROSITE" id="PS00216">
    <property type="entry name" value="SUGAR_TRANSPORT_1"/>
    <property type="match status" value="1"/>
</dbReference>
<keyword evidence="3 6" id="KW-1133">Transmembrane helix</keyword>
<feature type="transmembrane region" description="Helical" evidence="6">
    <location>
        <begin position="318"/>
        <end position="340"/>
    </location>
</feature>
<feature type="region of interest" description="Disordered" evidence="5">
    <location>
        <begin position="507"/>
        <end position="529"/>
    </location>
</feature>
<dbReference type="STRING" id="1051891.A0A0C3MCE0"/>
<evidence type="ECO:0000256" key="5">
    <source>
        <dbReference type="SAM" id="MobiDB-lite"/>
    </source>
</evidence>
<feature type="domain" description="Major facilitator superfamily (MFS) profile" evidence="7">
    <location>
        <begin position="41"/>
        <end position="470"/>
    </location>
</feature>
<dbReference type="PROSITE" id="PS50850">
    <property type="entry name" value="MFS"/>
    <property type="match status" value="1"/>
</dbReference>
<feature type="transmembrane region" description="Helical" evidence="6">
    <location>
        <begin position="412"/>
        <end position="435"/>
    </location>
</feature>
<dbReference type="Gene3D" id="1.20.1250.20">
    <property type="entry name" value="MFS general substrate transporter like domains"/>
    <property type="match status" value="2"/>
</dbReference>
<feature type="transmembrane region" description="Helical" evidence="6">
    <location>
        <begin position="53"/>
        <end position="72"/>
    </location>
</feature>
<evidence type="ECO:0000259" key="7">
    <source>
        <dbReference type="PROSITE" id="PS50850"/>
    </source>
</evidence>
<dbReference type="GO" id="GO:0016020">
    <property type="term" value="C:membrane"/>
    <property type="evidence" value="ECO:0007669"/>
    <property type="project" value="UniProtKB-SubCell"/>
</dbReference>
<dbReference type="InterPro" id="IPR005828">
    <property type="entry name" value="MFS_sugar_transport-like"/>
</dbReference>
<dbReference type="HOGENOM" id="CLU_001265_46_14_1"/>
<protein>
    <recommendedName>
        <fullName evidence="7">Major facilitator superfamily (MFS) profile domain-containing protein</fullName>
    </recommendedName>
</protein>
<gene>
    <name evidence="8" type="ORF">M407DRAFT_19552</name>
</gene>
<dbReference type="CDD" id="cd17364">
    <property type="entry name" value="MFS_PhT"/>
    <property type="match status" value="1"/>
</dbReference>
<evidence type="ECO:0000313" key="8">
    <source>
        <dbReference type="EMBL" id="KIO31407.1"/>
    </source>
</evidence>
<dbReference type="OrthoDB" id="433512at2759"/>
<dbReference type="PANTHER" id="PTHR24064">
    <property type="entry name" value="SOLUTE CARRIER FAMILY 22 MEMBER"/>
    <property type="match status" value="1"/>
</dbReference>
<evidence type="ECO:0000256" key="1">
    <source>
        <dbReference type="ARBA" id="ARBA00004141"/>
    </source>
</evidence>
<feature type="transmembrane region" description="Helical" evidence="6">
    <location>
        <begin position="143"/>
        <end position="167"/>
    </location>
</feature>
<feature type="transmembrane region" description="Helical" evidence="6">
    <location>
        <begin position="347"/>
        <end position="367"/>
    </location>
</feature>
<comment type="subcellular location">
    <subcellularLocation>
        <location evidence="1">Membrane</location>
        <topology evidence="1">Multi-pass membrane protein</topology>
    </subcellularLocation>
</comment>
<organism evidence="8 9">
    <name type="scientific">Tulasnella calospora MUT 4182</name>
    <dbReference type="NCBI Taxonomy" id="1051891"/>
    <lineage>
        <taxon>Eukaryota</taxon>
        <taxon>Fungi</taxon>
        <taxon>Dikarya</taxon>
        <taxon>Basidiomycota</taxon>
        <taxon>Agaricomycotina</taxon>
        <taxon>Agaricomycetes</taxon>
        <taxon>Cantharellales</taxon>
        <taxon>Tulasnellaceae</taxon>
        <taxon>Tulasnella</taxon>
    </lineage>
</organism>
<evidence type="ECO:0000256" key="3">
    <source>
        <dbReference type="ARBA" id="ARBA00022989"/>
    </source>
</evidence>
<dbReference type="InterPro" id="IPR036259">
    <property type="entry name" value="MFS_trans_sf"/>
</dbReference>
<reference evidence="9" key="2">
    <citation type="submission" date="2015-01" db="EMBL/GenBank/DDBJ databases">
        <title>Evolutionary Origins and Diversification of the Mycorrhizal Mutualists.</title>
        <authorList>
            <consortium name="DOE Joint Genome Institute"/>
            <consortium name="Mycorrhizal Genomics Consortium"/>
            <person name="Kohler A."/>
            <person name="Kuo A."/>
            <person name="Nagy L.G."/>
            <person name="Floudas D."/>
            <person name="Copeland A."/>
            <person name="Barry K.W."/>
            <person name="Cichocki N."/>
            <person name="Veneault-Fourrey C."/>
            <person name="LaButti K."/>
            <person name="Lindquist E.A."/>
            <person name="Lipzen A."/>
            <person name="Lundell T."/>
            <person name="Morin E."/>
            <person name="Murat C."/>
            <person name="Riley R."/>
            <person name="Ohm R."/>
            <person name="Sun H."/>
            <person name="Tunlid A."/>
            <person name="Henrissat B."/>
            <person name="Grigoriev I.V."/>
            <person name="Hibbett D.S."/>
            <person name="Martin F."/>
        </authorList>
    </citation>
    <scope>NUCLEOTIDE SEQUENCE [LARGE SCALE GENOMIC DNA]</scope>
    <source>
        <strain evidence="9">MUT 4182</strain>
    </source>
</reference>
<feature type="transmembrane region" description="Helical" evidence="6">
    <location>
        <begin position="280"/>
        <end position="298"/>
    </location>
</feature>
<dbReference type="SUPFAM" id="SSF103473">
    <property type="entry name" value="MFS general substrate transporter"/>
    <property type="match status" value="1"/>
</dbReference>
<evidence type="ECO:0000256" key="4">
    <source>
        <dbReference type="ARBA" id="ARBA00023136"/>
    </source>
</evidence>
<proteinExistence type="predicted"/>
<evidence type="ECO:0000256" key="6">
    <source>
        <dbReference type="SAM" id="Phobius"/>
    </source>
</evidence>